<keyword evidence="3" id="KW-0547">Nucleotide-binding</keyword>
<feature type="coiled-coil region" evidence="9">
    <location>
        <begin position="154"/>
        <end position="202"/>
    </location>
</feature>
<dbReference type="PROSITE" id="PS00452">
    <property type="entry name" value="GUANYLATE_CYCLASE_1"/>
    <property type="match status" value="1"/>
</dbReference>
<evidence type="ECO:0000256" key="7">
    <source>
        <dbReference type="PROSITE-ProRule" id="PRU00169"/>
    </source>
</evidence>
<feature type="domain" description="Response regulatory" evidence="10">
    <location>
        <begin position="12"/>
        <end position="128"/>
    </location>
</feature>
<dbReference type="CDD" id="cd07302">
    <property type="entry name" value="CHD"/>
    <property type="match status" value="1"/>
</dbReference>
<dbReference type="PANTHER" id="PTHR11920">
    <property type="entry name" value="GUANYLYL CYCLASE"/>
    <property type="match status" value="1"/>
</dbReference>
<dbReference type="InterPro" id="IPR018297">
    <property type="entry name" value="A/G_cyclase_CS"/>
</dbReference>
<dbReference type="SUPFAM" id="SSF52172">
    <property type="entry name" value="CheY-like"/>
    <property type="match status" value="1"/>
</dbReference>
<keyword evidence="7" id="KW-0597">Phosphoprotein</keyword>
<keyword evidence="13" id="KW-1185">Reference proteome</keyword>
<keyword evidence="9" id="KW-0175">Coiled coil</keyword>
<evidence type="ECO:0000313" key="12">
    <source>
        <dbReference type="EMBL" id="MFE4107154.1"/>
    </source>
</evidence>
<dbReference type="SMART" id="SM00044">
    <property type="entry name" value="CYCc"/>
    <property type="match status" value="1"/>
</dbReference>
<gene>
    <name evidence="12" type="ORF">ACFVKH_12735</name>
</gene>
<keyword evidence="6 8" id="KW-0456">Lyase</keyword>
<dbReference type="InterPro" id="IPR029787">
    <property type="entry name" value="Nucleotide_cyclase"/>
</dbReference>
<dbReference type="Gene3D" id="3.30.70.1230">
    <property type="entry name" value="Nucleotide cyclase"/>
    <property type="match status" value="1"/>
</dbReference>
<organism evidence="12 13">
    <name type="scientific">Almyronema epifaneia S1</name>
    <dbReference type="NCBI Taxonomy" id="2991925"/>
    <lineage>
        <taxon>Bacteria</taxon>
        <taxon>Bacillati</taxon>
        <taxon>Cyanobacteriota</taxon>
        <taxon>Cyanophyceae</taxon>
        <taxon>Nodosilineales</taxon>
        <taxon>Nodosilineaceae</taxon>
        <taxon>Almyronema</taxon>
        <taxon>Almyronema epifaneia</taxon>
    </lineage>
</organism>
<evidence type="ECO:0000259" key="11">
    <source>
        <dbReference type="PROSITE" id="PS50125"/>
    </source>
</evidence>
<keyword evidence="4" id="KW-1133">Transmembrane helix</keyword>
<dbReference type="PROSITE" id="PS50125">
    <property type="entry name" value="GUANYLATE_CYCLASE_2"/>
    <property type="match status" value="1"/>
</dbReference>
<evidence type="ECO:0000256" key="5">
    <source>
        <dbReference type="ARBA" id="ARBA00023136"/>
    </source>
</evidence>
<evidence type="ECO:0000256" key="2">
    <source>
        <dbReference type="ARBA" id="ARBA00022692"/>
    </source>
</evidence>
<dbReference type="Proteomes" id="UP001600165">
    <property type="component" value="Unassembled WGS sequence"/>
</dbReference>
<feature type="domain" description="Guanylate cyclase" evidence="11">
    <location>
        <begin position="227"/>
        <end position="354"/>
    </location>
</feature>
<dbReference type="Pfam" id="PF00072">
    <property type="entry name" value="Response_reg"/>
    <property type="match status" value="1"/>
</dbReference>
<dbReference type="EMBL" id="JBHZOL010000078">
    <property type="protein sequence ID" value="MFE4107154.1"/>
    <property type="molecule type" value="Genomic_DNA"/>
</dbReference>
<dbReference type="InterPro" id="IPR001054">
    <property type="entry name" value="A/G_cyclase"/>
</dbReference>
<dbReference type="SMART" id="SM00448">
    <property type="entry name" value="REC"/>
    <property type="match status" value="1"/>
</dbReference>
<comment type="subcellular location">
    <subcellularLocation>
        <location evidence="1">Membrane</location>
    </subcellularLocation>
</comment>
<evidence type="ECO:0000313" key="13">
    <source>
        <dbReference type="Proteomes" id="UP001600165"/>
    </source>
</evidence>
<keyword evidence="2" id="KW-0812">Transmembrane</keyword>
<accession>A0ABW6IIK1</accession>
<evidence type="ECO:0000256" key="3">
    <source>
        <dbReference type="ARBA" id="ARBA00022741"/>
    </source>
</evidence>
<evidence type="ECO:0000256" key="8">
    <source>
        <dbReference type="RuleBase" id="RU000405"/>
    </source>
</evidence>
<dbReference type="PANTHER" id="PTHR11920:SF335">
    <property type="entry name" value="GUANYLATE CYCLASE"/>
    <property type="match status" value="1"/>
</dbReference>
<dbReference type="InterPro" id="IPR011006">
    <property type="entry name" value="CheY-like_superfamily"/>
</dbReference>
<dbReference type="InterPro" id="IPR001789">
    <property type="entry name" value="Sig_transdc_resp-reg_receiver"/>
</dbReference>
<evidence type="ECO:0000259" key="10">
    <source>
        <dbReference type="PROSITE" id="PS50110"/>
    </source>
</evidence>
<comment type="caution">
    <text evidence="12">The sequence shown here is derived from an EMBL/GenBank/DDBJ whole genome shotgun (WGS) entry which is preliminary data.</text>
</comment>
<name>A0ABW6IIK1_9CYAN</name>
<evidence type="ECO:0000256" key="6">
    <source>
        <dbReference type="ARBA" id="ARBA00023239"/>
    </source>
</evidence>
<sequence>MDSAQTPASKGKILVVDDAPDVVKLLSEFLGGSGYEVCGVDRSSQVLSVALAHKPELILLDAHMPKPDGYAVCQQLKQTSELRQIPVIFMSVSEEKWDKVNAFAVGGADYITKPIWFEELLARVNSHLTTYRLQKRLQLQTQRALTASGQSPLLADLQRMLHRQTEILKRQNERLQQEIYEREQAEQALLQEKQKSEQLLLNILPRAIVEQLKQFEGSLAERFDEATILFADIVNFTPLAANVVPLELVNLLNQVFSAFDRLVDQYGLEKIKTIGDAYMVAGGLPIPQADHPEVVMEMAIAMQEVIASFTRDNEEPLQLRIGINTGAVVAGVIGIRKFSYDLWGDAVNIASRMEAQGVPGKIQVTEQTYQKLKHKYEFEPGGEIQVKGRGLMPIYHFVQRKS</sequence>
<dbReference type="RefSeq" id="WP_377965595.1">
    <property type="nucleotide sequence ID" value="NZ_JBHZOL010000078.1"/>
</dbReference>
<dbReference type="PROSITE" id="PS50110">
    <property type="entry name" value="RESPONSE_REGULATORY"/>
    <property type="match status" value="1"/>
</dbReference>
<proteinExistence type="inferred from homology"/>
<dbReference type="Pfam" id="PF00211">
    <property type="entry name" value="Guanylate_cyc"/>
    <property type="match status" value="1"/>
</dbReference>
<comment type="similarity">
    <text evidence="8">Belongs to the adenylyl cyclase class-4/guanylyl cyclase family.</text>
</comment>
<protein>
    <submittedName>
        <fullName evidence="12">Adenylate/guanylate cyclase domain-containing protein</fullName>
    </submittedName>
</protein>
<dbReference type="InterPro" id="IPR050401">
    <property type="entry name" value="Cyclic_nucleotide_synthase"/>
</dbReference>
<reference evidence="12 13" key="1">
    <citation type="submission" date="2024-10" db="EMBL/GenBank/DDBJ databases">
        <authorList>
            <person name="Ratan Roy A."/>
            <person name="Morales Sandoval P.H."/>
            <person name="De Los Santos Villalobos S."/>
            <person name="Chakraborty S."/>
            <person name="Mukherjee J."/>
        </authorList>
    </citation>
    <scope>NUCLEOTIDE SEQUENCE [LARGE SCALE GENOMIC DNA]</scope>
    <source>
        <strain evidence="12 13">S1</strain>
    </source>
</reference>
<evidence type="ECO:0000256" key="9">
    <source>
        <dbReference type="SAM" id="Coils"/>
    </source>
</evidence>
<keyword evidence="5" id="KW-0472">Membrane</keyword>
<feature type="modified residue" description="4-aspartylphosphate" evidence="7">
    <location>
        <position position="61"/>
    </location>
</feature>
<evidence type="ECO:0000256" key="4">
    <source>
        <dbReference type="ARBA" id="ARBA00022989"/>
    </source>
</evidence>
<dbReference type="SUPFAM" id="SSF55073">
    <property type="entry name" value="Nucleotide cyclase"/>
    <property type="match status" value="1"/>
</dbReference>
<evidence type="ECO:0000256" key="1">
    <source>
        <dbReference type="ARBA" id="ARBA00004370"/>
    </source>
</evidence>
<dbReference type="Gene3D" id="3.40.50.2300">
    <property type="match status" value="1"/>
</dbReference>